<feature type="domain" description="Peptidase M16 C-terminal" evidence="11">
    <location>
        <begin position="682"/>
        <end position="861"/>
    </location>
</feature>
<protein>
    <submittedName>
        <fullName evidence="12">Insulinase family protein</fullName>
    </submittedName>
</protein>
<dbReference type="Pfam" id="PF05193">
    <property type="entry name" value="Peptidase_M16_C"/>
    <property type="match status" value="2"/>
</dbReference>
<evidence type="ECO:0000256" key="7">
    <source>
        <dbReference type="ARBA" id="ARBA00023049"/>
    </source>
</evidence>
<dbReference type="InterPro" id="IPR050626">
    <property type="entry name" value="Peptidase_M16"/>
</dbReference>
<dbReference type="GO" id="GO:0004222">
    <property type="term" value="F:metalloendopeptidase activity"/>
    <property type="evidence" value="ECO:0007669"/>
    <property type="project" value="InterPro"/>
</dbReference>
<dbReference type="PANTHER" id="PTHR43690">
    <property type="entry name" value="NARDILYSIN"/>
    <property type="match status" value="1"/>
</dbReference>
<dbReference type="RefSeq" id="WP_185675427.1">
    <property type="nucleotide sequence ID" value="NZ_JACHVB010000022.1"/>
</dbReference>
<sequence>MNKRLSILSLLILLPLWAAAQPASGDLPSDPAVTWGRLDNGLVYALMPSTEPPGKVSMRLLVEAGSLMEVENQRGLAHFLEHMAFNGSTHYPPGSLVEYLQRIGMGFGNDTNAHTGFDETVYKLELPGNTESLLKEGFQVLADYAGGLLLEEEEIDRERGVILSELRARDSVDYRTFVAYWEFLFPDSLLPERLPIGLAEVIENAPRERFVEFYTQWYRPDNMAVVVVGDIEPAQVEPLLQAAFAPLENPAAPLAEPDLGEVGSPGLHTRLHSEPEAPATEIGLMTVRPFDNPPDSRELRIRKIMTAAANRMLSRRFEKLAKEPDAPFTEGDAYAYDYLDFFEMGGVELTCRPEQWQAALKVAEQELRRALEHGFTPAEVDEVKADLLKGYERAVQEAPTRLARSLSSALASSISKGNVFTSPQTELELAQAAMADFDAAQALSSLRELWSGDNRYVFISGNLTLGESDPTIEDVFAASMAEAVEPPAQVEAKPWPYTDFGPAGEVAEEKVIDDLDIRQVVFANGVRFNFKQTDFEAGSVQVVARFGGGELSSPADQPGLSAFADMVFSAGGLEALSVDELRQTLAGKDVGAGFSVDTDAFVLGGGCSPKDIDTQLQFMAATLTAPGYREEAARIARQQYAELSVRTAHTLEGTMRDQVSRFLSGGSRFFGIASKEDFDARTMDELRAWLKEPLASAYLEISVVGDIDYATALKAVAATFGALPARANAPEPFTTERESVHFPEGVADKQFTFESEVPKAVALAYWPTVDYWDIQRTRRLNILSEVLADRLRIEVRQKLGEGYSPYARNSSSETFKDFGYLYALNLCDPDKAQELAALLDELGRTLGTGNITQDETDRALKPMLAMLKDYLRTNGYWLNRVLIRSQQKPQMLEWARTITEDYSSITVDDLNALAKEYLGQTEGLKITVTPQTK</sequence>
<dbReference type="InterPro" id="IPR001431">
    <property type="entry name" value="Pept_M16_Zn_BS"/>
</dbReference>
<proteinExistence type="inferred from homology"/>
<evidence type="ECO:0000259" key="11">
    <source>
        <dbReference type="Pfam" id="PF05193"/>
    </source>
</evidence>
<dbReference type="GO" id="GO:0046872">
    <property type="term" value="F:metal ion binding"/>
    <property type="evidence" value="ECO:0007669"/>
    <property type="project" value="UniProtKB-KW"/>
</dbReference>
<keyword evidence="13" id="KW-1185">Reference proteome</keyword>
<dbReference type="AlphaFoldDB" id="A0A842HEH1"/>
<evidence type="ECO:0000256" key="5">
    <source>
        <dbReference type="ARBA" id="ARBA00022801"/>
    </source>
</evidence>
<dbReference type="EMBL" id="JACHVB010000022">
    <property type="protein sequence ID" value="MBC2594438.1"/>
    <property type="molecule type" value="Genomic_DNA"/>
</dbReference>
<feature type="domain" description="Peptidase M16 N-terminal" evidence="10">
    <location>
        <begin position="47"/>
        <end position="171"/>
    </location>
</feature>
<comment type="caution">
    <text evidence="12">The sequence shown here is derived from an EMBL/GenBank/DDBJ whole genome shotgun (WGS) entry which is preliminary data.</text>
</comment>
<organism evidence="12 13">
    <name type="scientific">Ruficoccus amylovorans</name>
    <dbReference type="NCBI Taxonomy" id="1804625"/>
    <lineage>
        <taxon>Bacteria</taxon>
        <taxon>Pseudomonadati</taxon>
        <taxon>Verrucomicrobiota</taxon>
        <taxon>Opitutia</taxon>
        <taxon>Puniceicoccales</taxon>
        <taxon>Cerasicoccaceae</taxon>
        <taxon>Ruficoccus</taxon>
    </lineage>
</organism>
<evidence type="ECO:0000256" key="8">
    <source>
        <dbReference type="RuleBase" id="RU004447"/>
    </source>
</evidence>
<dbReference type="SUPFAM" id="SSF63411">
    <property type="entry name" value="LuxS/MPP-like metallohydrolase"/>
    <property type="match status" value="4"/>
</dbReference>
<dbReference type="InterPro" id="IPR007863">
    <property type="entry name" value="Peptidase_M16_C"/>
</dbReference>
<keyword evidence="6" id="KW-0862">Zinc</keyword>
<feature type="signal peptide" evidence="9">
    <location>
        <begin position="1"/>
        <end position="20"/>
    </location>
</feature>
<dbReference type="GO" id="GO:0006508">
    <property type="term" value="P:proteolysis"/>
    <property type="evidence" value="ECO:0007669"/>
    <property type="project" value="UniProtKB-KW"/>
</dbReference>
<evidence type="ECO:0000256" key="6">
    <source>
        <dbReference type="ARBA" id="ARBA00022833"/>
    </source>
</evidence>
<evidence type="ECO:0000256" key="1">
    <source>
        <dbReference type="ARBA" id="ARBA00001947"/>
    </source>
</evidence>
<evidence type="ECO:0000256" key="4">
    <source>
        <dbReference type="ARBA" id="ARBA00022723"/>
    </source>
</evidence>
<evidence type="ECO:0000313" key="12">
    <source>
        <dbReference type="EMBL" id="MBC2594438.1"/>
    </source>
</evidence>
<dbReference type="Gene3D" id="3.30.830.10">
    <property type="entry name" value="Metalloenzyme, LuxS/M16 peptidase-like"/>
    <property type="match status" value="4"/>
</dbReference>
<keyword evidence="3" id="KW-0645">Protease</keyword>
<dbReference type="InterPro" id="IPR011765">
    <property type="entry name" value="Pept_M16_N"/>
</dbReference>
<evidence type="ECO:0000256" key="3">
    <source>
        <dbReference type="ARBA" id="ARBA00022670"/>
    </source>
</evidence>
<dbReference type="Proteomes" id="UP000546464">
    <property type="component" value="Unassembled WGS sequence"/>
</dbReference>
<dbReference type="InterPro" id="IPR011249">
    <property type="entry name" value="Metalloenz_LuxS/M16"/>
</dbReference>
<reference evidence="12 13" key="1">
    <citation type="submission" date="2020-07" db="EMBL/GenBank/DDBJ databases">
        <authorList>
            <person name="Feng X."/>
        </authorList>
    </citation>
    <scope>NUCLEOTIDE SEQUENCE [LARGE SCALE GENOMIC DNA]</scope>
    <source>
        <strain evidence="12 13">JCM31066</strain>
    </source>
</reference>
<dbReference type="Pfam" id="PF00675">
    <property type="entry name" value="Peptidase_M16"/>
    <property type="match status" value="1"/>
</dbReference>
<feature type="domain" description="Peptidase M16 C-terminal" evidence="11">
    <location>
        <begin position="207"/>
        <end position="385"/>
    </location>
</feature>
<name>A0A842HEH1_9BACT</name>
<evidence type="ECO:0000256" key="9">
    <source>
        <dbReference type="SAM" id="SignalP"/>
    </source>
</evidence>
<keyword evidence="7" id="KW-0482">Metalloprotease</keyword>
<comment type="similarity">
    <text evidence="2 8">Belongs to the peptidase M16 family.</text>
</comment>
<dbReference type="PROSITE" id="PS00143">
    <property type="entry name" value="INSULINASE"/>
    <property type="match status" value="1"/>
</dbReference>
<keyword evidence="9" id="KW-0732">Signal</keyword>
<keyword evidence="4" id="KW-0479">Metal-binding</keyword>
<gene>
    <name evidence="12" type="ORF">H5P28_09230</name>
</gene>
<dbReference type="PANTHER" id="PTHR43690:SF17">
    <property type="entry name" value="PROTEIN YHJJ"/>
    <property type="match status" value="1"/>
</dbReference>
<feature type="chain" id="PRO_5032792276" evidence="9">
    <location>
        <begin position="21"/>
        <end position="933"/>
    </location>
</feature>
<evidence type="ECO:0000313" key="13">
    <source>
        <dbReference type="Proteomes" id="UP000546464"/>
    </source>
</evidence>
<accession>A0A842HEH1</accession>
<comment type="cofactor">
    <cofactor evidence="1">
        <name>Zn(2+)</name>
        <dbReference type="ChEBI" id="CHEBI:29105"/>
    </cofactor>
</comment>
<keyword evidence="5" id="KW-0378">Hydrolase</keyword>
<evidence type="ECO:0000259" key="10">
    <source>
        <dbReference type="Pfam" id="PF00675"/>
    </source>
</evidence>
<evidence type="ECO:0000256" key="2">
    <source>
        <dbReference type="ARBA" id="ARBA00007261"/>
    </source>
</evidence>